<keyword evidence="7" id="KW-1133">Transmembrane helix</keyword>
<keyword evidence="6" id="KW-0676">Redox-active center</keyword>
<keyword evidence="4" id="KW-1015">Disulfide bond</keyword>
<dbReference type="AlphaFoldDB" id="A0A0F7XPN3"/>
<evidence type="ECO:0000313" key="8">
    <source>
        <dbReference type="EMBL" id="CRI51381.1"/>
    </source>
</evidence>
<proteinExistence type="predicted"/>
<dbReference type="InterPro" id="IPR012187">
    <property type="entry name" value="Disulphide_bond_form_BdbC"/>
</dbReference>
<evidence type="ECO:0008006" key="9">
    <source>
        <dbReference type="Google" id="ProtNLM"/>
    </source>
</evidence>
<name>A0A0F7XPN3_CHLPN</name>
<evidence type="ECO:0000256" key="1">
    <source>
        <dbReference type="ARBA" id="ARBA00022448"/>
    </source>
</evidence>
<keyword evidence="2" id="KW-0249">Electron transport</keyword>
<evidence type="ECO:0000256" key="4">
    <source>
        <dbReference type="ARBA" id="ARBA00023157"/>
    </source>
</evidence>
<keyword evidence="1" id="KW-0813">Transport</keyword>
<keyword evidence="3" id="KW-0560">Oxidoreductase</keyword>
<evidence type="ECO:0000256" key="2">
    <source>
        <dbReference type="ARBA" id="ARBA00022982"/>
    </source>
</evidence>
<evidence type="ECO:0000256" key="5">
    <source>
        <dbReference type="ARBA" id="ARBA00023186"/>
    </source>
</evidence>
<evidence type="ECO:0000256" key="3">
    <source>
        <dbReference type="ARBA" id="ARBA00023002"/>
    </source>
</evidence>
<protein>
    <recommendedName>
        <fullName evidence="9">Disulfide formation protein</fullName>
    </recommendedName>
</protein>
<feature type="transmembrane region" description="Helical" evidence="7">
    <location>
        <begin position="44"/>
        <end position="65"/>
    </location>
</feature>
<dbReference type="EMBL" id="LN847245">
    <property type="protein sequence ID" value="CRI51381.1"/>
    <property type="molecule type" value="Genomic_DNA"/>
</dbReference>
<keyword evidence="7" id="KW-0812">Transmembrane</keyword>
<organism evidence="8">
    <name type="scientific">Chlamydia pneumoniae</name>
    <name type="common">Chlamydophila pneumoniae</name>
    <dbReference type="NCBI Taxonomy" id="83558"/>
    <lineage>
        <taxon>Bacteria</taxon>
        <taxon>Pseudomonadati</taxon>
        <taxon>Chlamydiota</taxon>
        <taxon>Chlamydiia</taxon>
        <taxon>Chlamydiales</taxon>
        <taxon>Chlamydiaceae</taxon>
        <taxon>Chlamydia/Chlamydophila group</taxon>
        <taxon>Chlamydia</taxon>
    </lineage>
</organism>
<gene>
    <name evidence="8" type="ORF">BN1224_UZG1_A_02360</name>
</gene>
<evidence type="ECO:0000256" key="6">
    <source>
        <dbReference type="ARBA" id="ARBA00023284"/>
    </source>
</evidence>
<accession>A0A0F7XPN3</accession>
<dbReference type="PANTHER" id="PTHR43469">
    <property type="entry name" value="DISULFIDE FORMATION PROTEIN-RELATED"/>
    <property type="match status" value="1"/>
</dbReference>
<dbReference type="SUPFAM" id="SSF158442">
    <property type="entry name" value="DsbB-like"/>
    <property type="match status" value="1"/>
</dbReference>
<dbReference type="PANTHER" id="PTHR43469:SF1">
    <property type="entry name" value="SPBETA PROPHAGE-DERIVED DISULFIDE BOND FORMATION PROTEIN B"/>
    <property type="match status" value="1"/>
</dbReference>
<dbReference type="GO" id="GO:0016491">
    <property type="term" value="F:oxidoreductase activity"/>
    <property type="evidence" value="ECO:0007669"/>
    <property type="project" value="UniProtKB-KW"/>
</dbReference>
<evidence type="ECO:0000256" key="7">
    <source>
        <dbReference type="SAM" id="Phobius"/>
    </source>
</evidence>
<keyword evidence="5" id="KW-0143">Chaperone</keyword>
<sequence length="71" mass="7789">MYILPQAVLGLGISIYQVFLQEIPGMQLDICGRVSCSTKIFLFSYVTIPMASVVAFGAIVCLLVLTKKYRG</sequence>
<keyword evidence="7" id="KW-0472">Membrane</keyword>
<dbReference type="InterPro" id="IPR023380">
    <property type="entry name" value="DsbB-like_sf"/>
</dbReference>
<reference evidence="8" key="1">
    <citation type="submission" date="2015-05" db="EMBL/GenBank/DDBJ databases">
        <authorList>
            <person name="Rattei Thomas"/>
        </authorList>
    </citation>
    <scope>NUCLEOTIDE SEQUENCE</scope>
    <source>
        <strain evidence="8">UZG1</strain>
    </source>
</reference>